<name>A0A1I4ER84_9EURY</name>
<evidence type="ECO:0000313" key="2">
    <source>
        <dbReference type="EMBL" id="SFL08174.1"/>
    </source>
</evidence>
<dbReference type="STRING" id="553466.SAMN04487950_2342"/>
<keyword evidence="1" id="KW-0812">Transmembrane</keyword>
<organism evidence="2 3">
    <name type="scientific">Halogranum rubrum</name>
    <dbReference type="NCBI Taxonomy" id="553466"/>
    <lineage>
        <taxon>Archaea</taxon>
        <taxon>Methanobacteriati</taxon>
        <taxon>Methanobacteriota</taxon>
        <taxon>Stenosarchaea group</taxon>
        <taxon>Halobacteria</taxon>
        <taxon>Halobacteriales</taxon>
        <taxon>Haloferacaceae</taxon>
    </lineage>
</organism>
<dbReference type="InterPro" id="IPR056613">
    <property type="entry name" value="DUF7287"/>
</dbReference>
<dbReference type="EMBL" id="FOTC01000002">
    <property type="protein sequence ID" value="SFL08174.1"/>
    <property type="molecule type" value="Genomic_DNA"/>
</dbReference>
<keyword evidence="1" id="KW-1133">Transmembrane helix</keyword>
<keyword evidence="3" id="KW-1185">Reference proteome</keyword>
<protein>
    <submittedName>
        <fullName evidence="2">Uncharacterized protein</fullName>
    </submittedName>
</protein>
<reference evidence="3" key="1">
    <citation type="submission" date="2016-10" db="EMBL/GenBank/DDBJ databases">
        <authorList>
            <person name="Varghese N."/>
            <person name="Submissions S."/>
        </authorList>
    </citation>
    <scope>NUCLEOTIDE SEQUENCE [LARGE SCALE GENOMIC DNA]</scope>
    <source>
        <strain evidence="3">CGMCC 1.7738</strain>
    </source>
</reference>
<feature type="transmembrane region" description="Helical" evidence="1">
    <location>
        <begin position="6"/>
        <end position="27"/>
    </location>
</feature>
<gene>
    <name evidence="2" type="ORF">SAMN04487950_2342</name>
</gene>
<evidence type="ECO:0000256" key="1">
    <source>
        <dbReference type="SAM" id="Phobius"/>
    </source>
</evidence>
<dbReference type="Pfam" id="PF23958">
    <property type="entry name" value="DUF7287"/>
    <property type="match status" value="1"/>
</dbReference>
<dbReference type="AlphaFoldDB" id="A0A1I4ER84"/>
<proteinExistence type="predicted"/>
<keyword evidence="1" id="KW-0472">Membrane</keyword>
<evidence type="ECO:0000313" key="3">
    <source>
        <dbReference type="Proteomes" id="UP000199607"/>
    </source>
</evidence>
<sequence length="173" mass="18295">MTIDYAIGAGVFLLAVAFVVAFIPGMIEPYEGIQRETVTSDRVATQLATGLLGDPTEPYLLDTDCTLAFFSGATQSKCRFSGNSLTERIGVDDAQSVDVRLTADLDGDGSTATLCWDRDGESLVEEGDAACDGSDTPFVSATSDPPTETGSVVVGRRIVSLANTDVTLLVRMW</sequence>
<accession>A0A1I4ER84</accession>
<dbReference type="Proteomes" id="UP000199607">
    <property type="component" value="Unassembled WGS sequence"/>
</dbReference>